<name>A0ACC4BHA2_POPAL</name>
<organism evidence="1 2">
    <name type="scientific">Populus alba</name>
    <name type="common">White poplar</name>
    <dbReference type="NCBI Taxonomy" id="43335"/>
    <lineage>
        <taxon>Eukaryota</taxon>
        <taxon>Viridiplantae</taxon>
        <taxon>Streptophyta</taxon>
        <taxon>Embryophyta</taxon>
        <taxon>Tracheophyta</taxon>
        <taxon>Spermatophyta</taxon>
        <taxon>Magnoliopsida</taxon>
        <taxon>eudicotyledons</taxon>
        <taxon>Gunneridae</taxon>
        <taxon>Pentapetalae</taxon>
        <taxon>rosids</taxon>
        <taxon>fabids</taxon>
        <taxon>Malpighiales</taxon>
        <taxon>Salicaceae</taxon>
        <taxon>Saliceae</taxon>
        <taxon>Populus</taxon>
    </lineage>
</organism>
<keyword evidence="2" id="KW-1185">Reference proteome</keyword>
<dbReference type="EMBL" id="RCHU02000010">
    <property type="protein sequence ID" value="KAL3577920.1"/>
    <property type="molecule type" value="Genomic_DNA"/>
</dbReference>
<comment type="caution">
    <text evidence="1">The sequence shown here is derived from an EMBL/GenBank/DDBJ whole genome shotgun (WGS) entry which is preliminary data.</text>
</comment>
<sequence length="157" mass="17307">MSCPCYHGVRSSKSAWSEWGPGLRDLLRGTTWDVLGLQKGWSCQTHIRSSSFMGVILNGLHKSLDDEPFRDGELLMGHECVKISAIGRSVTTCKNLIFKLVGQEFSDIDVIDKKPWVMHAEVAEKHASCDNQIILAGDAAPRSPPAGGFGEFRCFVK</sequence>
<evidence type="ECO:0000313" key="2">
    <source>
        <dbReference type="Proteomes" id="UP000309997"/>
    </source>
</evidence>
<gene>
    <name evidence="1" type="ORF">D5086_019424</name>
</gene>
<accession>A0ACC4BHA2</accession>
<evidence type="ECO:0000313" key="1">
    <source>
        <dbReference type="EMBL" id="KAL3577920.1"/>
    </source>
</evidence>
<protein>
    <submittedName>
        <fullName evidence="1">Uncharacterized protein</fullName>
    </submittedName>
</protein>
<reference evidence="1 2" key="1">
    <citation type="journal article" date="2024" name="Plant Biotechnol. J.">
        <title>Genome and CRISPR/Cas9 system of a widespread forest tree (Populus alba) in the world.</title>
        <authorList>
            <person name="Liu Y.J."/>
            <person name="Jiang P.F."/>
            <person name="Han X.M."/>
            <person name="Li X.Y."/>
            <person name="Wang H.M."/>
            <person name="Wang Y.J."/>
            <person name="Wang X.X."/>
            <person name="Zeng Q.Y."/>
        </authorList>
    </citation>
    <scope>NUCLEOTIDE SEQUENCE [LARGE SCALE GENOMIC DNA]</scope>
    <source>
        <strain evidence="2">cv. PAL-ZL1</strain>
    </source>
</reference>
<dbReference type="Proteomes" id="UP000309997">
    <property type="component" value="Unassembled WGS sequence"/>
</dbReference>
<proteinExistence type="predicted"/>